<accession>A0A0N9HQR7</accession>
<name>A0A0N9HQR7_9PSEU</name>
<dbReference type="STRING" id="860235.AOZ06_09235"/>
<evidence type="ECO:0000313" key="1">
    <source>
        <dbReference type="EMBL" id="ALG07084.1"/>
    </source>
</evidence>
<dbReference type="KEGG" id="kphy:AOZ06_09235"/>
<protein>
    <recommendedName>
        <fullName evidence="3">IrrE N-terminal-like domain-containing protein</fullName>
    </recommendedName>
</protein>
<evidence type="ECO:0008006" key="3">
    <source>
        <dbReference type="Google" id="ProtNLM"/>
    </source>
</evidence>
<sequence length="159" mass="18013">MRQLRRRCEQHLRAFAVPQPFDLATFCAHVAGKRGRRLELKPMPGLSAAAPCGMWLSMADADYILYEPTTSKLHSEHIVLHEIAHMLCDHRIGIDGSLRRRLFPTISPEVVRRVLGRVNYATEQEQEAEMLASMIRGGAGRTRPRDALARMTEVLRPTT</sequence>
<organism evidence="1 2">
    <name type="scientific">Kibdelosporangium phytohabitans</name>
    <dbReference type="NCBI Taxonomy" id="860235"/>
    <lineage>
        <taxon>Bacteria</taxon>
        <taxon>Bacillati</taxon>
        <taxon>Actinomycetota</taxon>
        <taxon>Actinomycetes</taxon>
        <taxon>Pseudonocardiales</taxon>
        <taxon>Pseudonocardiaceae</taxon>
        <taxon>Kibdelosporangium</taxon>
    </lineage>
</organism>
<proteinExistence type="predicted"/>
<dbReference type="AlphaFoldDB" id="A0A0N9HQR7"/>
<evidence type="ECO:0000313" key="2">
    <source>
        <dbReference type="Proteomes" id="UP000063699"/>
    </source>
</evidence>
<gene>
    <name evidence="1" type="ORF">AOZ06_09235</name>
</gene>
<dbReference type="Proteomes" id="UP000063699">
    <property type="component" value="Chromosome"/>
</dbReference>
<reference evidence="1 2" key="1">
    <citation type="submission" date="2015-07" db="EMBL/GenBank/DDBJ databases">
        <title>Genome sequencing of Kibdelosporangium phytohabitans.</title>
        <authorList>
            <person name="Qin S."/>
            <person name="Xing K."/>
        </authorList>
    </citation>
    <scope>NUCLEOTIDE SEQUENCE [LARGE SCALE GENOMIC DNA]</scope>
    <source>
        <strain evidence="1 2">KLBMP1111</strain>
    </source>
</reference>
<dbReference type="RefSeq" id="WP_054289055.1">
    <property type="nucleotide sequence ID" value="NZ_CP012752.1"/>
</dbReference>
<keyword evidence="2" id="KW-1185">Reference proteome</keyword>
<dbReference type="OrthoDB" id="4144896at2"/>
<dbReference type="EMBL" id="CP012752">
    <property type="protein sequence ID" value="ALG07084.1"/>
    <property type="molecule type" value="Genomic_DNA"/>
</dbReference>